<dbReference type="SUPFAM" id="SSF57362">
    <property type="entry name" value="BPTI-like"/>
    <property type="match status" value="1"/>
</dbReference>
<dbReference type="InterPro" id="IPR002223">
    <property type="entry name" value="Kunitz_BPTI"/>
</dbReference>
<evidence type="ECO:0000313" key="3">
    <source>
        <dbReference type="WBParaSite" id="jg26280"/>
    </source>
</evidence>
<name>A0A915E3D5_9BILA</name>
<proteinExistence type="predicted"/>
<dbReference type="Proteomes" id="UP000887574">
    <property type="component" value="Unplaced"/>
</dbReference>
<protein>
    <submittedName>
        <fullName evidence="3">BPTI/Kunitz inhibitor domain-containing protein</fullName>
    </submittedName>
</protein>
<reference evidence="3" key="1">
    <citation type="submission" date="2022-11" db="UniProtKB">
        <authorList>
            <consortium name="WormBaseParasite"/>
        </authorList>
    </citation>
    <scope>IDENTIFICATION</scope>
</reference>
<dbReference type="GO" id="GO:0004867">
    <property type="term" value="F:serine-type endopeptidase inhibitor activity"/>
    <property type="evidence" value="ECO:0007669"/>
    <property type="project" value="InterPro"/>
</dbReference>
<dbReference type="Pfam" id="PF00014">
    <property type="entry name" value="Kunitz_BPTI"/>
    <property type="match status" value="1"/>
</dbReference>
<dbReference type="SMART" id="SM00131">
    <property type="entry name" value="KU"/>
    <property type="match status" value="1"/>
</dbReference>
<accession>A0A915E3D5</accession>
<dbReference type="WBParaSite" id="jg26280">
    <property type="protein sequence ID" value="jg26280"/>
    <property type="gene ID" value="jg26280"/>
</dbReference>
<dbReference type="PROSITE" id="PS50279">
    <property type="entry name" value="BPTI_KUNITZ_2"/>
    <property type="match status" value="1"/>
</dbReference>
<dbReference type="Gene3D" id="4.10.410.10">
    <property type="entry name" value="Pancreatic trypsin inhibitor Kunitz domain"/>
    <property type="match status" value="1"/>
</dbReference>
<organism evidence="2 3">
    <name type="scientific">Ditylenchus dipsaci</name>
    <dbReference type="NCBI Taxonomy" id="166011"/>
    <lineage>
        <taxon>Eukaryota</taxon>
        <taxon>Metazoa</taxon>
        <taxon>Ecdysozoa</taxon>
        <taxon>Nematoda</taxon>
        <taxon>Chromadorea</taxon>
        <taxon>Rhabditida</taxon>
        <taxon>Tylenchina</taxon>
        <taxon>Tylenchomorpha</taxon>
        <taxon>Sphaerularioidea</taxon>
        <taxon>Anguinidae</taxon>
        <taxon>Anguininae</taxon>
        <taxon>Ditylenchus</taxon>
    </lineage>
</organism>
<sequence length="116" mass="13307">MSECHLPEPPVFSTVHHYPSICYLPPGSLLKLWSLHNYSESRSTGKNNGLEPGYRLFASQASDRRKCDNQLFTRYFFDIVTQQCYPFGAQNCGGNEKPIRDLVECQTMCRPSKEQL</sequence>
<feature type="domain" description="BPTI/Kunitz inhibitor" evidence="1">
    <location>
        <begin position="58"/>
        <end position="109"/>
    </location>
</feature>
<evidence type="ECO:0000313" key="2">
    <source>
        <dbReference type="Proteomes" id="UP000887574"/>
    </source>
</evidence>
<evidence type="ECO:0000259" key="1">
    <source>
        <dbReference type="PROSITE" id="PS50279"/>
    </source>
</evidence>
<dbReference type="InterPro" id="IPR036880">
    <property type="entry name" value="Kunitz_BPTI_sf"/>
</dbReference>
<dbReference type="AlphaFoldDB" id="A0A915E3D5"/>
<keyword evidence="2" id="KW-1185">Reference proteome</keyword>